<keyword evidence="1" id="KW-0472">Membrane</keyword>
<dbReference type="GO" id="GO:0016779">
    <property type="term" value="F:nucleotidyltransferase activity"/>
    <property type="evidence" value="ECO:0007669"/>
    <property type="project" value="UniProtKB-KW"/>
</dbReference>
<feature type="transmembrane region" description="Helical" evidence="1">
    <location>
        <begin position="48"/>
        <end position="73"/>
    </location>
</feature>
<evidence type="ECO:0000313" key="2">
    <source>
        <dbReference type="EMBL" id="SDY39010.1"/>
    </source>
</evidence>
<dbReference type="Pfam" id="PF01148">
    <property type="entry name" value="CTP_transf_1"/>
    <property type="match status" value="1"/>
</dbReference>
<keyword evidence="1" id="KW-1133">Transmembrane helix</keyword>
<organism evidence="2 3">
    <name type="scientific">Hymenobacter psychrophilus</name>
    <dbReference type="NCBI Taxonomy" id="651662"/>
    <lineage>
        <taxon>Bacteria</taxon>
        <taxon>Pseudomonadati</taxon>
        <taxon>Bacteroidota</taxon>
        <taxon>Cytophagia</taxon>
        <taxon>Cytophagales</taxon>
        <taxon>Hymenobacteraceae</taxon>
        <taxon>Hymenobacter</taxon>
    </lineage>
</organism>
<keyword evidence="1" id="KW-0812">Transmembrane</keyword>
<feature type="transmembrane region" description="Helical" evidence="1">
    <location>
        <begin position="220"/>
        <end position="239"/>
    </location>
</feature>
<feature type="transmembrane region" description="Helical" evidence="1">
    <location>
        <begin position="93"/>
        <end position="126"/>
    </location>
</feature>
<keyword evidence="2" id="KW-0808">Transferase</keyword>
<feature type="transmembrane region" description="Helical" evidence="1">
    <location>
        <begin position="138"/>
        <end position="161"/>
    </location>
</feature>
<dbReference type="OrthoDB" id="9799199at2"/>
<evidence type="ECO:0000256" key="1">
    <source>
        <dbReference type="SAM" id="Phobius"/>
    </source>
</evidence>
<keyword evidence="3" id="KW-1185">Reference proteome</keyword>
<accession>A0A1H3JG53</accession>
<dbReference type="Proteomes" id="UP000199249">
    <property type="component" value="Unassembled WGS sequence"/>
</dbReference>
<dbReference type="RefSeq" id="WP_092740738.1">
    <property type="nucleotide sequence ID" value="NZ_FNOV01000008.1"/>
</dbReference>
<dbReference type="EMBL" id="FNOV01000008">
    <property type="protein sequence ID" value="SDY39010.1"/>
    <property type="molecule type" value="Genomic_DNA"/>
</dbReference>
<feature type="transmembrane region" description="Helical" evidence="1">
    <location>
        <begin position="181"/>
        <end position="199"/>
    </location>
</feature>
<dbReference type="STRING" id="651662.SAMN04488069_10870"/>
<dbReference type="AlphaFoldDB" id="A0A1H3JG53"/>
<feature type="transmembrane region" description="Helical" evidence="1">
    <location>
        <begin position="245"/>
        <end position="265"/>
    </location>
</feature>
<sequence>MHGVLAYAFGGILALLVVASAITAALIRRYPARSYTSVRLRIQTWWWLAGLLFLALSFDPLVALGLTAFVSYLGFKEFVSLVPTRPTDNPTLLLAYLAIPVQYLWVHMAWYGMFIIFIPVYVFLLLPLRMVVAGETKGFLRAAGTLHWGLMTTVFSISHLAYLLALPAHAGTHGPISGEMLVFYLLVLTQLNDVAQFLWGKLLGRRAIAPRVSPNKTLEGLLGGVLTTTLLAWLLAPWLTPFSPLDAVLAGGLISLFGFTGDVVISAIKRDIGVKDSGHLLPGHGGALDRLDSLTYTAPLFFHFIYYFYY</sequence>
<dbReference type="GO" id="GO:0005886">
    <property type="term" value="C:plasma membrane"/>
    <property type="evidence" value="ECO:0007669"/>
    <property type="project" value="TreeGrafter"/>
</dbReference>
<feature type="transmembrane region" description="Helical" evidence="1">
    <location>
        <begin position="6"/>
        <end position="27"/>
    </location>
</feature>
<dbReference type="PANTHER" id="PTHR43535">
    <property type="entry name" value="PHOSPHATIDATE CYTIDYLYLTRANSFERASE"/>
    <property type="match status" value="1"/>
</dbReference>
<gene>
    <name evidence="2" type="ORF">SAMN04488069_10870</name>
</gene>
<reference evidence="3" key="1">
    <citation type="submission" date="2016-10" db="EMBL/GenBank/DDBJ databases">
        <authorList>
            <person name="Varghese N."/>
            <person name="Submissions S."/>
        </authorList>
    </citation>
    <scope>NUCLEOTIDE SEQUENCE [LARGE SCALE GENOMIC DNA]</scope>
    <source>
        <strain evidence="3">CGMCC 1.8975</strain>
    </source>
</reference>
<evidence type="ECO:0000313" key="3">
    <source>
        <dbReference type="Proteomes" id="UP000199249"/>
    </source>
</evidence>
<dbReference type="GO" id="GO:0009273">
    <property type="term" value="P:peptidoglycan-based cell wall biogenesis"/>
    <property type="evidence" value="ECO:0007669"/>
    <property type="project" value="TreeGrafter"/>
</dbReference>
<protein>
    <submittedName>
        <fullName evidence="2">Phosphatidate cytidylyltransferase</fullName>
    </submittedName>
</protein>
<keyword evidence="2" id="KW-0548">Nucleotidyltransferase</keyword>
<dbReference type="PANTHER" id="PTHR43535:SF1">
    <property type="entry name" value="PHOSPHATIDATE CYTIDYLYLTRANSFERASE"/>
    <property type="match status" value="1"/>
</dbReference>
<proteinExistence type="predicted"/>
<name>A0A1H3JG53_9BACT</name>